<dbReference type="EMBL" id="JH717896">
    <property type="protein sequence ID" value="EWZ49874.1"/>
    <property type="molecule type" value="Genomic_DNA"/>
</dbReference>
<dbReference type="Proteomes" id="UP000030766">
    <property type="component" value="Unassembled WGS sequence"/>
</dbReference>
<gene>
    <name evidence="2" type="ORF">FOZG_00667</name>
</gene>
<name>W9KZL6_FUSOX</name>
<feature type="transmembrane region" description="Helical" evidence="1">
    <location>
        <begin position="66"/>
        <end position="85"/>
    </location>
</feature>
<protein>
    <submittedName>
        <fullName evidence="2">Uncharacterized protein</fullName>
    </submittedName>
</protein>
<dbReference type="EMBL" id="JH717896">
    <property type="protein sequence ID" value="EWZ49875.1"/>
    <property type="molecule type" value="Genomic_DNA"/>
</dbReference>
<dbReference type="HOGENOM" id="CLU_2427096_0_0_1"/>
<sequence>MSAIPTYPVAPSLRRVWHACYQNFCSPQMNPSGFINPADQSDVVCLKGGLVVIYILFVVGSSRHEFQAFIVMFIRRAVVLGSWLLQVVSGEVFYLSHDEHHRAS</sequence>
<accession>W9KZL6</accession>
<reference evidence="2" key="1">
    <citation type="submission" date="2011-06" db="EMBL/GenBank/DDBJ databases">
        <title>The Genome Sequence of Fusarium oxysporum Fo47.</title>
        <authorList>
            <consortium name="The Broad Institute Genome Sequencing Platform"/>
            <person name="Ma L.-J."/>
            <person name="Gale L.R."/>
            <person name="Schwartz D.C."/>
            <person name="Zhou S."/>
            <person name="Corby-Kistler H."/>
            <person name="Young S.K."/>
            <person name="Zeng Q."/>
            <person name="Gargeya S."/>
            <person name="Fitzgerald M."/>
            <person name="Haas B."/>
            <person name="Abouelleil A."/>
            <person name="Alvarado L."/>
            <person name="Arachchi H.M."/>
            <person name="Berlin A."/>
            <person name="Brown A."/>
            <person name="Chapman S.B."/>
            <person name="Chen Z."/>
            <person name="Dunbar C."/>
            <person name="Freedman E."/>
            <person name="Gearin G."/>
            <person name="Gellesch M."/>
            <person name="Goldberg J."/>
            <person name="Griggs A."/>
            <person name="Gujja S."/>
            <person name="Heiman D."/>
            <person name="Howarth C."/>
            <person name="Larson L."/>
            <person name="Lui A."/>
            <person name="MacDonald P.J.P."/>
            <person name="Mehta T."/>
            <person name="Montmayeur A."/>
            <person name="Murphy C."/>
            <person name="Neiman D."/>
            <person name="Pearson M."/>
            <person name="Priest M."/>
            <person name="Roberts A."/>
            <person name="Saif S."/>
            <person name="Shea T."/>
            <person name="Shenoy N."/>
            <person name="Sisk P."/>
            <person name="Stolte C."/>
            <person name="Sykes S."/>
            <person name="Wortman J."/>
            <person name="Nusbaum C."/>
            <person name="Birren B."/>
        </authorList>
    </citation>
    <scope>NUCLEOTIDE SEQUENCE [LARGE SCALE GENOMIC DNA]</scope>
    <source>
        <strain evidence="2">Fo47</strain>
    </source>
</reference>
<feature type="transmembrane region" description="Helical" evidence="1">
    <location>
        <begin position="41"/>
        <end position="59"/>
    </location>
</feature>
<reference evidence="2" key="2">
    <citation type="submission" date="2012-06" db="EMBL/GenBank/DDBJ databases">
        <title>Annotation of the Genome Sequence of Fusarium oxysporum Fo47.</title>
        <authorList>
            <consortium name="The Broad Institute Genomics Platform"/>
            <person name="Ma L.-J."/>
            <person name="Corby-Kistler H."/>
            <person name="Broz K."/>
            <person name="Gale L.R."/>
            <person name="Jonkers W."/>
            <person name="O'Donnell K."/>
            <person name="Ploetz R."/>
            <person name="Steinberg C."/>
            <person name="Schwartz D.C."/>
            <person name="VanEtten H."/>
            <person name="Zhou S."/>
            <person name="Young S.K."/>
            <person name="Zeng Q."/>
            <person name="Gargeya S."/>
            <person name="Fitzgerald M."/>
            <person name="Abouelleil A."/>
            <person name="Alvarado L."/>
            <person name="Chapman S.B."/>
            <person name="Gainer-Dewar J."/>
            <person name="Goldberg J."/>
            <person name="Griggs A."/>
            <person name="Gujja S."/>
            <person name="Hansen M."/>
            <person name="Howarth C."/>
            <person name="Imamovic A."/>
            <person name="Ireland A."/>
            <person name="Larimer J."/>
            <person name="McCowan C."/>
            <person name="Murphy C."/>
            <person name="Pearson M."/>
            <person name="Poon T.W."/>
            <person name="Priest M."/>
            <person name="Roberts A."/>
            <person name="Saif S."/>
            <person name="Shea T."/>
            <person name="Sykes S."/>
            <person name="Wortman J."/>
            <person name="Nusbaum C."/>
            <person name="Birren B."/>
        </authorList>
    </citation>
    <scope>NUCLEOTIDE SEQUENCE</scope>
    <source>
        <strain evidence="2">Fo47</strain>
    </source>
</reference>
<dbReference type="EMBL" id="JH717896">
    <property type="protein sequence ID" value="EWZ49873.1"/>
    <property type="molecule type" value="Genomic_DNA"/>
</dbReference>
<proteinExistence type="predicted"/>
<dbReference type="EMBL" id="JH717896">
    <property type="protein sequence ID" value="EWZ49876.1"/>
    <property type="molecule type" value="Genomic_DNA"/>
</dbReference>
<keyword evidence="1" id="KW-0812">Transmembrane</keyword>
<organism evidence="2">
    <name type="scientific">Fusarium oxysporum Fo47</name>
    <dbReference type="NCBI Taxonomy" id="660027"/>
    <lineage>
        <taxon>Eukaryota</taxon>
        <taxon>Fungi</taxon>
        <taxon>Dikarya</taxon>
        <taxon>Ascomycota</taxon>
        <taxon>Pezizomycotina</taxon>
        <taxon>Sordariomycetes</taxon>
        <taxon>Hypocreomycetidae</taxon>
        <taxon>Hypocreales</taxon>
        <taxon>Nectriaceae</taxon>
        <taxon>Fusarium</taxon>
        <taxon>Fusarium oxysporum species complex</taxon>
    </lineage>
</organism>
<evidence type="ECO:0000313" key="2">
    <source>
        <dbReference type="EMBL" id="EWZ49876.1"/>
    </source>
</evidence>
<keyword evidence="1" id="KW-0472">Membrane</keyword>
<dbReference type="AlphaFoldDB" id="W9KZL6"/>
<evidence type="ECO:0000256" key="1">
    <source>
        <dbReference type="SAM" id="Phobius"/>
    </source>
</evidence>
<keyword evidence="1" id="KW-1133">Transmembrane helix</keyword>
<dbReference type="VEuPathDB" id="FungiDB:FOZG_00667"/>